<dbReference type="PANTHER" id="PTHR43694:SF4">
    <property type="entry name" value="RIBONUCLEASE J 2"/>
    <property type="match status" value="1"/>
</dbReference>
<protein>
    <submittedName>
        <fullName evidence="4">Ribonuclease J</fullName>
    </submittedName>
</protein>
<evidence type="ECO:0000256" key="1">
    <source>
        <dbReference type="ARBA" id="ARBA00022552"/>
    </source>
</evidence>
<comment type="caution">
    <text evidence="4">The sequence shown here is derived from an EMBL/GenBank/DDBJ whole genome shotgun (WGS) entry which is preliminary data.</text>
</comment>
<sequence>MQEIEFSVLGGIGENGKNLYLLKIKSSYFILDMGLKYPNMSMHGIDSIIPEYTSLENVKNKIKGIFITSAFETHCGSLPYLIKYFKAPVYASEFVIDILKANLENNNDKNKNNVNISQVEFKSIDENSQIDFEDTKTVFFRVAHFLPETLGMAFETSQGYLVYISEIHFLQSKNKNFQTNFLALSKLNSKKTLALMVASQGAFHITEQKKEEALEYSISSYFASIKNNIIISFLIPDLLKIQLIIDIAVEFNLKIALLGRKNEKIVDIAIQKGYLKIPNGFLVNLKGMKDYLKYKNLVVIIVGKRFEPLYRLQRMCKETDRLMKLHPQDKILLLSIEVTGIDKIQNKTIDYLARNGFVVDILIKDLLTVSYNYEENFKLILHLLNPKYLLPIIGEHRHQYQMKKIAQNFNFPANKIFMLENGDSWNYDLKNNPSINKKTFKNLGEFLIDGTPVLEGNEYIIKDRELLANDGVLIIACNLNLKLKKIIGNIELISKGFLDKTKIVSFLSEIKILFANLIQDFLTNNKQNQWSDFKNYLREELSKFIFKKTQKKPIIIPALITIDNKTNK</sequence>
<dbReference type="InterPro" id="IPR041636">
    <property type="entry name" value="RNase_J_C"/>
</dbReference>
<evidence type="ECO:0000259" key="3">
    <source>
        <dbReference type="Pfam" id="PF22505"/>
    </source>
</evidence>
<gene>
    <name evidence="4" type="ORF">M8044_000109</name>
</gene>
<dbReference type="Pfam" id="PF22505">
    <property type="entry name" value="RNase_J_b_CASP"/>
    <property type="match status" value="1"/>
</dbReference>
<keyword evidence="5" id="KW-1185">Reference proteome</keyword>
<evidence type="ECO:0000313" key="4">
    <source>
        <dbReference type="EMBL" id="MDC9031890.1"/>
    </source>
</evidence>
<keyword evidence="1" id="KW-0698">rRNA processing</keyword>
<dbReference type="EMBL" id="JANHJP010000002">
    <property type="protein sequence ID" value="MDC9031890.1"/>
    <property type="molecule type" value="Genomic_DNA"/>
</dbReference>
<dbReference type="Gene3D" id="3.60.15.10">
    <property type="entry name" value="Ribonuclease Z/Hydroxyacylglutathione hydrolase-like"/>
    <property type="match status" value="1"/>
</dbReference>
<dbReference type="SUPFAM" id="SSF56281">
    <property type="entry name" value="Metallo-hydrolase/oxidoreductase"/>
    <property type="match status" value="1"/>
</dbReference>
<dbReference type="InterPro" id="IPR042173">
    <property type="entry name" value="RNase_J_2"/>
</dbReference>
<dbReference type="Proteomes" id="UP001221763">
    <property type="component" value="Unassembled WGS sequence"/>
</dbReference>
<dbReference type="InterPro" id="IPR036866">
    <property type="entry name" value="RibonucZ/Hydroxyglut_hydro"/>
</dbReference>
<dbReference type="Gene3D" id="3.40.50.10710">
    <property type="entry name" value="Metallo-hydrolase/oxidoreductase"/>
    <property type="match status" value="1"/>
</dbReference>
<organism evidence="4 5">
    <name type="scientific">Columbia Basin potato purple top phytoplasma</name>
    <dbReference type="NCBI Taxonomy" id="307134"/>
    <lineage>
        <taxon>Bacteria</taxon>
        <taxon>Bacillati</taxon>
        <taxon>Mycoplasmatota</taxon>
        <taxon>Mollicutes</taxon>
        <taxon>Acholeplasmatales</taxon>
        <taxon>Acholeplasmataceae</taxon>
        <taxon>Candidatus Phytoplasma</taxon>
        <taxon>16SrVI (Clover proliferation group)</taxon>
    </lineage>
</organism>
<dbReference type="CDD" id="cd07714">
    <property type="entry name" value="RNaseJ_MBL-fold"/>
    <property type="match status" value="1"/>
</dbReference>
<dbReference type="RefSeq" id="WP_273585121.1">
    <property type="nucleotide sequence ID" value="NZ_JANHJP010000002.1"/>
</dbReference>
<evidence type="ECO:0000313" key="5">
    <source>
        <dbReference type="Proteomes" id="UP001221763"/>
    </source>
</evidence>
<accession>A0ABT5L896</accession>
<feature type="domain" description="Ribonuclease J beta-CASP" evidence="3">
    <location>
        <begin position="227"/>
        <end position="352"/>
    </location>
</feature>
<dbReference type="Pfam" id="PF17770">
    <property type="entry name" value="RNase_J_C"/>
    <property type="match status" value="1"/>
</dbReference>
<proteinExistence type="predicted"/>
<name>A0ABT5L896_9MOLU</name>
<dbReference type="PANTHER" id="PTHR43694">
    <property type="entry name" value="RIBONUCLEASE J"/>
    <property type="match status" value="1"/>
</dbReference>
<dbReference type="InterPro" id="IPR055132">
    <property type="entry name" value="RNase_J_b_CASP"/>
</dbReference>
<feature type="domain" description="Ribonuclease J C-terminal" evidence="2">
    <location>
        <begin position="460"/>
        <end position="562"/>
    </location>
</feature>
<reference evidence="4 5" key="1">
    <citation type="journal article" date="2023" name="Plant">
        <title>Draft Genome Sequence Resource of CBPPT1, a 'Candidatus Phytoplasma trifolii'-Related Strain Associated with Potato Purple Top Disease in the Columbia Basin, U.S.A.</title>
        <authorList>
            <person name="Wei W."/>
            <person name="Shao J."/>
            <person name="Bottner-Parker K.D."/>
            <person name="Zhao Y."/>
        </authorList>
    </citation>
    <scope>NUCLEOTIDE SEQUENCE [LARGE SCALE GENOMIC DNA]</scope>
    <source>
        <strain evidence="4 5">CBPPT1</strain>
    </source>
</reference>
<dbReference type="Gene3D" id="3.10.20.580">
    <property type="match status" value="1"/>
</dbReference>
<evidence type="ECO:0000259" key="2">
    <source>
        <dbReference type="Pfam" id="PF17770"/>
    </source>
</evidence>